<dbReference type="OrthoDB" id="836473at2"/>
<evidence type="ECO:0000313" key="3">
    <source>
        <dbReference type="Proteomes" id="UP000192333"/>
    </source>
</evidence>
<name>A0A1W2HAX7_9BACT</name>
<evidence type="ECO:0000313" key="2">
    <source>
        <dbReference type="EMBL" id="SMD45877.1"/>
    </source>
</evidence>
<accession>A0A1W2HAX7</accession>
<dbReference type="AlphaFoldDB" id="A0A1W2HAX7"/>
<dbReference type="EMBL" id="LT838813">
    <property type="protein sequence ID" value="SMD45877.1"/>
    <property type="molecule type" value="Genomic_DNA"/>
</dbReference>
<dbReference type="STRING" id="758820.SAMN00777080_4540"/>
<sequence length="186" mass="22209">MRQFAFTIMPLLILILAFSCFDKESPNHPVEVRFQLLNDTGEPSTSFIEGEDILFDYRIINRLDESVTWYFDSHFNYRQMFTVYRIIPPSSEMPNGGIVEIGTPHTPKYMRDSRWGRHLPAKGEMVIRMSWKGDNEKTYMFDNWQIFYHERDALTPGKYFVEFEQEITFALYEAFHGKFRIDFEVK</sequence>
<proteinExistence type="predicted"/>
<evidence type="ECO:0000313" key="1">
    <source>
        <dbReference type="EMBL" id="SMD45868.1"/>
    </source>
</evidence>
<dbReference type="EMBL" id="LT838813">
    <property type="protein sequence ID" value="SMD45868.1"/>
    <property type="molecule type" value="Genomic_DNA"/>
</dbReference>
<protein>
    <submittedName>
        <fullName evidence="1">Uncharacterized protein</fullName>
    </submittedName>
</protein>
<dbReference type="PROSITE" id="PS51257">
    <property type="entry name" value="PROKAR_LIPOPROTEIN"/>
    <property type="match status" value="1"/>
</dbReference>
<organism evidence="1 3">
    <name type="scientific">Aquiflexum balticum DSM 16537</name>
    <dbReference type="NCBI Taxonomy" id="758820"/>
    <lineage>
        <taxon>Bacteria</taxon>
        <taxon>Pseudomonadati</taxon>
        <taxon>Bacteroidota</taxon>
        <taxon>Cytophagia</taxon>
        <taxon>Cytophagales</taxon>
        <taxon>Cyclobacteriaceae</taxon>
        <taxon>Aquiflexum</taxon>
    </lineage>
</organism>
<reference evidence="3" key="2">
    <citation type="submission" date="2017-04" db="EMBL/GenBank/DDBJ databases">
        <authorList>
            <person name="Varghese N."/>
            <person name="Submissions S."/>
        </authorList>
    </citation>
    <scope>NUCLEOTIDE SEQUENCE [LARGE SCALE GENOMIC DNA]</scope>
    <source>
        <strain evidence="3">DSM 16537</strain>
    </source>
</reference>
<dbReference type="RefSeq" id="WP_084122836.1">
    <property type="nucleotide sequence ID" value="NZ_LT838813.1"/>
</dbReference>
<reference evidence="1" key="1">
    <citation type="submission" date="2017-04" db="EMBL/GenBank/DDBJ databases">
        <authorList>
            <person name="Afonso C.L."/>
            <person name="Miller P.J."/>
            <person name="Scott M.A."/>
            <person name="Spackman E."/>
            <person name="Goraichik I."/>
            <person name="Dimitrov K.M."/>
            <person name="Suarez D.L."/>
            <person name="Swayne D.E."/>
        </authorList>
    </citation>
    <scope>NUCLEOTIDE SEQUENCE [LARGE SCALE GENOMIC DNA]</scope>
    <source>
        <strain evidence="1">DSM 16537</strain>
    </source>
</reference>
<keyword evidence="3" id="KW-1185">Reference proteome</keyword>
<gene>
    <name evidence="1" type="ORF">SAMN00777080_4540</name>
    <name evidence="2" type="ORF">SAMN00777080_4550</name>
</gene>
<dbReference type="Proteomes" id="UP000192333">
    <property type="component" value="Chromosome I"/>
</dbReference>